<feature type="transmembrane region" description="Helical" evidence="1">
    <location>
        <begin position="91"/>
        <end position="110"/>
    </location>
</feature>
<evidence type="ECO:0000256" key="1">
    <source>
        <dbReference type="SAM" id="Phobius"/>
    </source>
</evidence>
<feature type="transmembrane region" description="Helical" evidence="1">
    <location>
        <begin position="36"/>
        <end position="60"/>
    </location>
</feature>
<feature type="transmembrane region" description="Helical" evidence="1">
    <location>
        <begin position="153"/>
        <end position="175"/>
    </location>
</feature>
<feature type="transmembrane region" description="Helical" evidence="1">
    <location>
        <begin position="181"/>
        <end position="202"/>
    </location>
</feature>
<dbReference type="EMBL" id="VTEQ01000005">
    <property type="protein sequence ID" value="TYS52545.1"/>
    <property type="molecule type" value="Genomic_DNA"/>
</dbReference>
<accession>A0A5D4RMC1</accession>
<reference evidence="2 3" key="1">
    <citation type="submission" date="2019-08" db="EMBL/GenBank/DDBJ databases">
        <title>Bacillus genomes from the desert of Cuatro Cienegas, Coahuila.</title>
        <authorList>
            <person name="Olmedo-Alvarez G."/>
        </authorList>
    </citation>
    <scope>NUCLEOTIDE SEQUENCE [LARGE SCALE GENOMIC DNA]</scope>
    <source>
        <strain evidence="2 3">CH108_3D</strain>
    </source>
</reference>
<keyword evidence="1" id="KW-1133">Transmembrane helix</keyword>
<gene>
    <name evidence="2" type="ORF">FZC83_17095</name>
</gene>
<proteinExistence type="predicted"/>
<organism evidence="2 3">
    <name type="scientific">Rossellomorea marisflavi</name>
    <dbReference type="NCBI Taxonomy" id="189381"/>
    <lineage>
        <taxon>Bacteria</taxon>
        <taxon>Bacillati</taxon>
        <taxon>Bacillota</taxon>
        <taxon>Bacilli</taxon>
        <taxon>Bacillales</taxon>
        <taxon>Bacillaceae</taxon>
        <taxon>Rossellomorea</taxon>
    </lineage>
</organism>
<keyword evidence="1" id="KW-0812">Transmembrane</keyword>
<dbReference type="Proteomes" id="UP000322997">
    <property type="component" value="Unassembled WGS sequence"/>
</dbReference>
<dbReference type="Pfam" id="PF04854">
    <property type="entry name" value="DUF624"/>
    <property type="match status" value="1"/>
</dbReference>
<dbReference type="InterPro" id="IPR006938">
    <property type="entry name" value="DUF624"/>
</dbReference>
<evidence type="ECO:0000313" key="2">
    <source>
        <dbReference type="EMBL" id="TYS52545.1"/>
    </source>
</evidence>
<evidence type="ECO:0000313" key="3">
    <source>
        <dbReference type="Proteomes" id="UP000322997"/>
    </source>
</evidence>
<keyword evidence="1" id="KW-0472">Membrane</keyword>
<protein>
    <submittedName>
        <fullName evidence="2">DUF624 domain-containing protein</fullName>
    </submittedName>
</protein>
<feature type="transmembrane region" description="Helical" evidence="1">
    <location>
        <begin position="12"/>
        <end position="30"/>
    </location>
</feature>
<sequence length="219" mass="25435">MCGGRHMERKMYMFNRLGSLFTEASLWIWKTMQLNVIWFMHIILGGVVLGFFPATTALFATTRRWLKGSLEEPIYDGYHRYYKAHFWKTNAIGWIYTSIGVFLALDLYLVTQLKGIVVLFSTAIILFLSILYVFSFLYVFPYYVHFEQSLKHYLIQPFILTLISFKQNLVITIGLAMVGYLIYQMPGLIPFALGVMPAYWIMKVSMNRYTQFASTGGKA</sequence>
<comment type="caution">
    <text evidence="2">The sequence shown here is derived from an EMBL/GenBank/DDBJ whole genome shotgun (WGS) entry which is preliminary data.</text>
</comment>
<feature type="transmembrane region" description="Helical" evidence="1">
    <location>
        <begin position="116"/>
        <end position="141"/>
    </location>
</feature>
<dbReference type="AlphaFoldDB" id="A0A5D4RMC1"/>
<name>A0A5D4RMC1_9BACI</name>